<dbReference type="PANTHER" id="PTHR43415">
    <property type="entry name" value="SPERMIDINE N(1)-ACETYLTRANSFERASE"/>
    <property type="match status" value="1"/>
</dbReference>
<protein>
    <recommendedName>
        <fullName evidence="1">N-acetyltransferase domain-containing protein</fullName>
    </recommendedName>
</protein>
<dbReference type="Pfam" id="PF13302">
    <property type="entry name" value="Acetyltransf_3"/>
    <property type="match status" value="1"/>
</dbReference>
<dbReference type="InterPro" id="IPR016181">
    <property type="entry name" value="Acyl_CoA_acyltransferase"/>
</dbReference>
<proteinExistence type="predicted"/>
<organism evidence="2">
    <name type="scientific">marine metagenome</name>
    <dbReference type="NCBI Taxonomy" id="408172"/>
    <lineage>
        <taxon>unclassified sequences</taxon>
        <taxon>metagenomes</taxon>
        <taxon>ecological metagenomes</taxon>
    </lineage>
</organism>
<feature type="domain" description="N-acetyltransferase" evidence="1">
    <location>
        <begin position="6"/>
        <end position="179"/>
    </location>
</feature>
<dbReference type="PANTHER" id="PTHR43415:SF3">
    <property type="entry name" value="GNAT-FAMILY ACETYLTRANSFERASE"/>
    <property type="match status" value="1"/>
</dbReference>
<dbReference type="EMBL" id="UINC01018879">
    <property type="protein sequence ID" value="SVA79622.1"/>
    <property type="molecule type" value="Genomic_DNA"/>
</dbReference>
<name>A0A381YSL5_9ZZZZ</name>
<dbReference type="SUPFAM" id="SSF55729">
    <property type="entry name" value="Acyl-CoA N-acyltransferases (Nat)"/>
    <property type="match status" value="1"/>
</dbReference>
<reference evidence="2" key="1">
    <citation type="submission" date="2018-05" db="EMBL/GenBank/DDBJ databases">
        <authorList>
            <person name="Lanie J.A."/>
            <person name="Ng W.-L."/>
            <person name="Kazmierczak K.M."/>
            <person name="Andrzejewski T.M."/>
            <person name="Davidsen T.M."/>
            <person name="Wayne K.J."/>
            <person name="Tettelin H."/>
            <person name="Glass J.I."/>
            <person name="Rusch D."/>
            <person name="Podicherti R."/>
            <person name="Tsui H.-C.T."/>
            <person name="Winkler M.E."/>
        </authorList>
    </citation>
    <scope>NUCLEOTIDE SEQUENCE</scope>
</reference>
<evidence type="ECO:0000259" key="1">
    <source>
        <dbReference type="PROSITE" id="PS51186"/>
    </source>
</evidence>
<evidence type="ECO:0000313" key="2">
    <source>
        <dbReference type="EMBL" id="SVA79622.1"/>
    </source>
</evidence>
<accession>A0A381YSL5</accession>
<dbReference type="AlphaFoldDB" id="A0A381YSL5"/>
<sequence length="186" mass="21596">MVKRRVTLEHVSREDVSRINKWLSDDEVSESWFGRYSYGDPAHLGYHPEKINELSDDRWDEVFENSEHRIFSIYDENRNHVGETHVAIEESLGDGQISILIGDRESWHMGYGRSSLKETLDLCFGVYGLYRVWADIPDYNTAAQNLFEGMGFTHEGTLRQSRPHEGSRHDSVVMGMLQTEYTTFSE</sequence>
<dbReference type="InterPro" id="IPR000182">
    <property type="entry name" value="GNAT_dom"/>
</dbReference>
<dbReference type="GO" id="GO:0016747">
    <property type="term" value="F:acyltransferase activity, transferring groups other than amino-acyl groups"/>
    <property type="evidence" value="ECO:0007669"/>
    <property type="project" value="InterPro"/>
</dbReference>
<dbReference type="Gene3D" id="3.40.630.30">
    <property type="match status" value="1"/>
</dbReference>
<dbReference type="PROSITE" id="PS51186">
    <property type="entry name" value="GNAT"/>
    <property type="match status" value="1"/>
</dbReference>
<gene>
    <name evidence="2" type="ORF">METZ01_LOCUS132476</name>
</gene>